<dbReference type="Pfam" id="PF20511">
    <property type="entry name" value="PMI_typeI_cat"/>
    <property type="match status" value="1"/>
</dbReference>
<feature type="active site" evidence="7">
    <location>
        <position position="288"/>
    </location>
</feature>
<evidence type="ECO:0000256" key="4">
    <source>
        <dbReference type="ARBA" id="ARBA00022723"/>
    </source>
</evidence>
<dbReference type="KEGG" id="sgp:SpiGrapes_1157"/>
<dbReference type="InterPro" id="IPR011051">
    <property type="entry name" value="RmlC_Cupin_sf"/>
</dbReference>
<dbReference type="InterPro" id="IPR001250">
    <property type="entry name" value="Man6P_Isoase-1"/>
</dbReference>
<dbReference type="InterPro" id="IPR016305">
    <property type="entry name" value="Mannose-6-P_Isomerase"/>
</dbReference>
<dbReference type="PANTHER" id="PTHR10309">
    <property type="entry name" value="MANNOSE-6-PHOSPHATE ISOMERASE"/>
    <property type="match status" value="1"/>
</dbReference>
<dbReference type="EC" id="5.3.1.8" evidence="3"/>
<keyword evidence="11" id="KW-1185">Reference proteome</keyword>
<evidence type="ECO:0000313" key="10">
    <source>
        <dbReference type="EMBL" id="AEV28975.1"/>
    </source>
</evidence>
<gene>
    <name evidence="10" type="ordered locus">SpiGrapes_1157</name>
</gene>
<proteinExistence type="inferred from homology"/>
<evidence type="ECO:0000256" key="6">
    <source>
        <dbReference type="ARBA" id="ARBA00023235"/>
    </source>
</evidence>
<dbReference type="GO" id="GO:0008270">
    <property type="term" value="F:zinc ion binding"/>
    <property type="evidence" value="ECO:0007669"/>
    <property type="project" value="InterPro"/>
</dbReference>
<feature type="binding site" evidence="8">
    <location>
        <position position="98"/>
    </location>
    <ligand>
        <name>Zn(2+)</name>
        <dbReference type="ChEBI" id="CHEBI:29105"/>
    </ligand>
</feature>
<sequence>MKYIQIKPQVKEYDWGNVSFIPNLLGISEDGNPKAELWMGTHESGEATVVGTGEKLSQFLANDSLNWFGQEHLDYFGPVLPLLLKVLAIDRPLSIQCHPSASQAKEGWIREEPIHSRLPKDQWNYKDPNRKAEVIYALTPVTAMCAFRPLSQIVAAFTMLLPESYGRYFSDIDELSPDPDKEIGKIFEKLYTLDKEDLQDCIAEYITSLKKMEELPFASGDGRFLESKGIALSCYGAFPEDPGLFSPFLLNVKHLHPGEALFLEPRTLHAYVLGNGIELMSASDNVLRGGLTHKKVDVKELMKVLDIKSKQADCAPQLKGKSGRIHILTPTEEFLLKVCKTGTYDIHNRKSIELLFCTEGQVSFTCEEGSATIKKGECYVVAASLADYHLEVEGTLFIAEVPR</sequence>
<dbReference type="OrthoDB" id="9792649at2"/>
<keyword evidence="4 8" id="KW-0479">Metal-binding</keyword>
<dbReference type="GO" id="GO:0005975">
    <property type="term" value="P:carbohydrate metabolic process"/>
    <property type="evidence" value="ECO:0007669"/>
    <property type="project" value="InterPro"/>
</dbReference>
<dbReference type="GO" id="GO:0004476">
    <property type="term" value="F:mannose-6-phosphate isomerase activity"/>
    <property type="evidence" value="ECO:0007669"/>
    <property type="project" value="UniProtKB-EC"/>
</dbReference>
<dbReference type="AlphaFoldDB" id="G8QSL4"/>
<keyword evidence="5 8" id="KW-0862">Zinc</keyword>
<evidence type="ECO:0000256" key="8">
    <source>
        <dbReference type="PIRSR" id="PIRSR001480-2"/>
    </source>
</evidence>
<dbReference type="PANTHER" id="PTHR10309:SF0">
    <property type="entry name" value="MANNOSE-6-PHOSPHATE ISOMERASE"/>
    <property type="match status" value="1"/>
</dbReference>
<feature type="binding site" evidence="8">
    <location>
        <position position="133"/>
    </location>
    <ligand>
        <name>Zn(2+)</name>
        <dbReference type="ChEBI" id="CHEBI:29105"/>
    </ligand>
</feature>
<dbReference type="PIRSF" id="PIRSF001480">
    <property type="entry name" value="Mannose-6-phosphate_isomerase"/>
    <property type="match status" value="1"/>
</dbReference>
<dbReference type="InterPro" id="IPR046457">
    <property type="entry name" value="PMI_typeI_cat"/>
</dbReference>
<evidence type="ECO:0000256" key="1">
    <source>
        <dbReference type="ARBA" id="ARBA00000757"/>
    </source>
</evidence>
<dbReference type="Proteomes" id="UP000005632">
    <property type="component" value="Chromosome"/>
</dbReference>
<evidence type="ECO:0000256" key="5">
    <source>
        <dbReference type="ARBA" id="ARBA00022833"/>
    </source>
</evidence>
<comment type="catalytic activity">
    <reaction evidence="1">
        <text>D-mannose 6-phosphate = D-fructose 6-phosphate</text>
        <dbReference type="Rhea" id="RHEA:12356"/>
        <dbReference type="ChEBI" id="CHEBI:58735"/>
        <dbReference type="ChEBI" id="CHEBI:61527"/>
        <dbReference type="EC" id="5.3.1.8"/>
    </reaction>
</comment>
<dbReference type="GO" id="GO:0009298">
    <property type="term" value="P:GDP-mannose biosynthetic process"/>
    <property type="evidence" value="ECO:0007669"/>
    <property type="project" value="InterPro"/>
</dbReference>
<comment type="similarity">
    <text evidence="2">Belongs to the mannose-6-phosphate isomerase type 1 family.</text>
</comment>
<dbReference type="Gene3D" id="1.10.441.10">
    <property type="entry name" value="Phosphomannose Isomerase, domain 2"/>
    <property type="match status" value="1"/>
</dbReference>
<dbReference type="InterPro" id="IPR014710">
    <property type="entry name" value="RmlC-like_jellyroll"/>
</dbReference>
<evidence type="ECO:0000256" key="2">
    <source>
        <dbReference type="ARBA" id="ARBA00010772"/>
    </source>
</evidence>
<reference evidence="10 11" key="1">
    <citation type="submission" date="2011-11" db="EMBL/GenBank/DDBJ databases">
        <title>Complete sequence of Spirochaeta sp. grapes.</title>
        <authorList>
            <consortium name="US DOE Joint Genome Institute"/>
            <person name="Lucas S."/>
            <person name="Han J."/>
            <person name="Lapidus A."/>
            <person name="Cheng J.-F."/>
            <person name="Goodwin L."/>
            <person name="Pitluck S."/>
            <person name="Peters L."/>
            <person name="Ovchinnikova G."/>
            <person name="Munk A.C."/>
            <person name="Detter J.C."/>
            <person name="Han C."/>
            <person name="Tapia R."/>
            <person name="Land M."/>
            <person name="Hauser L."/>
            <person name="Kyrpides N."/>
            <person name="Ivanova N."/>
            <person name="Pagani I."/>
            <person name="Ritalahtilisa K."/>
            <person name="Loeffler F."/>
            <person name="Woyke T."/>
        </authorList>
    </citation>
    <scope>NUCLEOTIDE SEQUENCE [LARGE SCALE GENOMIC DNA]</scope>
    <source>
        <strain evidence="11">ATCC BAA-1885 / DSM 22778 / Grapes</strain>
    </source>
</reference>
<dbReference type="SUPFAM" id="SSF51182">
    <property type="entry name" value="RmlC-like cupins"/>
    <property type="match status" value="1"/>
</dbReference>
<feature type="binding site" evidence="8">
    <location>
        <position position="269"/>
    </location>
    <ligand>
        <name>Zn(2+)</name>
        <dbReference type="ChEBI" id="CHEBI:29105"/>
    </ligand>
</feature>
<dbReference type="HOGENOM" id="CLU_026967_1_0_12"/>
<dbReference type="PRINTS" id="PR00714">
    <property type="entry name" value="MAN6PISMRASE"/>
</dbReference>
<dbReference type="Gene3D" id="2.60.120.10">
    <property type="entry name" value="Jelly Rolls"/>
    <property type="match status" value="2"/>
</dbReference>
<feature type="domain" description="Phosphomannose isomerase type I catalytic" evidence="9">
    <location>
        <begin position="5"/>
        <end position="150"/>
    </location>
</feature>
<dbReference type="eggNOG" id="COG1482">
    <property type="taxonomic scope" value="Bacteria"/>
</dbReference>
<dbReference type="STRING" id="158190.SpiGrapes_1157"/>
<evidence type="ECO:0000313" key="11">
    <source>
        <dbReference type="Proteomes" id="UP000005632"/>
    </source>
</evidence>
<dbReference type="GO" id="GO:0005829">
    <property type="term" value="C:cytosol"/>
    <property type="evidence" value="ECO:0007669"/>
    <property type="project" value="TreeGrafter"/>
</dbReference>
<accession>G8QSL4</accession>
<dbReference type="EMBL" id="CP003155">
    <property type="protein sequence ID" value="AEV28975.1"/>
    <property type="molecule type" value="Genomic_DNA"/>
</dbReference>
<organism evidence="10 11">
    <name type="scientific">Sphaerochaeta pleomorpha (strain ATCC BAA-1885 / DSM 22778 / Grapes)</name>
    <dbReference type="NCBI Taxonomy" id="158190"/>
    <lineage>
        <taxon>Bacteria</taxon>
        <taxon>Pseudomonadati</taxon>
        <taxon>Spirochaetota</taxon>
        <taxon>Spirochaetia</taxon>
        <taxon>Spirochaetales</taxon>
        <taxon>Sphaerochaetaceae</taxon>
        <taxon>Sphaerochaeta</taxon>
    </lineage>
</organism>
<evidence type="ECO:0000256" key="3">
    <source>
        <dbReference type="ARBA" id="ARBA00011956"/>
    </source>
</evidence>
<protein>
    <recommendedName>
        <fullName evidence="3">mannose-6-phosphate isomerase</fullName>
        <ecNumber evidence="3">5.3.1.8</ecNumber>
    </recommendedName>
</protein>
<dbReference type="CDD" id="cd07011">
    <property type="entry name" value="cupin_PMI_type_I_N"/>
    <property type="match status" value="1"/>
</dbReference>
<dbReference type="RefSeq" id="WP_014269824.1">
    <property type="nucleotide sequence ID" value="NC_016633.1"/>
</dbReference>
<evidence type="ECO:0000256" key="7">
    <source>
        <dbReference type="PIRSR" id="PIRSR001480-1"/>
    </source>
</evidence>
<comment type="cofactor">
    <cofactor evidence="8">
        <name>Zn(2+)</name>
        <dbReference type="ChEBI" id="CHEBI:29105"/>
    </cofactor>
    <text evidence="8">Binds 1 zinc ion per subunit.</text>
</comment>
<name>G8QSL4_SPHPG</name>
<dbReference type="NCBIfam" id="TIGR00218">
    <property type="entry name" value="manA"/>
    <property type="match status" value="1"/>
</dbReference>
<keyword evidence="6 10" id="KW-0413">Isomerase</keyword>
<feature type="binding site" evidence="8">
    <location>
        <position position="96"/>
    </location>
    <ligand>
        <name>Zn(2+)</name>
        <dbReference type="ChEBI" id="CHEBI:29105"/>
    </ligand>
</feature>
<evidence type="ECO:0000259" key="9">
    <source>
        <dbReference type="Pfam" id="PF20511"/>
    </source>
</evidence>